<dbReference type="AlphaFoldDB" id="A0A5C1YSW8"/>
<dbReference type="GO" id="GO:0008713">
    <property type="term" value="F:ADP-heptose-lipopolysaccharide heptosyltransferase activity"/>
    <property type="evidence" value="ECO:0007669"/>
    <property type="project" value="TreeGrafter"/>
</dbReference>
<dbReference type="GO" id="GO:0009244">
    <property type="term" value="P:lipopolysaccharide core region biosynthetic process"/>
    <property type="evidence" value="ECO:0007669"/>
    <property type="project" value="TreeGrafter"/>
</dbReference>
<dbReference type="Proteomes" id="UP000324536">
    <property type="component" value="Chromosome"/>
</dbReference>
<feature type="domain" description="Autotransproter heptosyltransferase TibC/BAHTCr-like N-terminal" evidence="3">
    <location>
        <begin position="48"/>
        <end position="107"/>
    </location>
</feature>
<name>A0A5C1YSW8_9PROT</name>
<dbReference type="SUPFAM" id="SSF53756">
    <property type="entry name" value="UDP-Glycosyltransferase/glycogen phosphorylase"/>
    <property type="match status" value="1"/>
</dbReference>
<dbReference type="PANTHER" id="PTHR30160">
    <property type="entry name" value="TETRAACYLDISACCHARIDE 4'-KINASE-RELATED"/>
    <property type="match status" value="1"/>
</dbReference>
<proteinExistence type="predicted"/>
<dbReference type="Pfam" id="PF01075">
    <property type="entry name" value="Glyco_transf_9"/>
    <property type="match status" value="1"/>
</dbReference>
<dbReference type="Gene3D" id="3.40.50.2000">
    <property type="entry name" value="Glycogen Phosphorylase B"/>
    <property type="match status" value="1"/>
</dbReference>
<evidence type="ECO:0000313" key="5">
    <source>
        <dbReference type="Proteomes" id="UP000324536"/>
    </source>
</evidence>
<keyword evidence="2 4" id="KW-0808">Transferase</keyword>
<reference evidence="4 5" key="1">
    <citation type="submission" date="2019-09" db="EMBL/GenBank/DDBJ databases">
        <title>Genome sequencing of strain KACC 21233.</title>
        <authorList>
            <person name="Heo J."/>
            <person name="Kim S.-J."/>
            <person name="Kim J.-S."/>
            <person name="Hong S.-B."/>
            <person name="Kwon S.-W."/>
        </authorList>
    </citation>
    <scope>NUCLEOTIDE SEQUENCE [LARGE SCALE GENOMIC DNA]</scope>
    <source>
        <strain evidence="4 5">KACC 21233</strain>
    </source>
</reference>
<dbReference type="KEGG" id="acek:FLP30_11420"/>
<dbReference type="EMBL" id="CP043506">
    <property type="protein sequence ID" value="QEO18708.1"/>
    <property type="molecule type" value="Genomic_DNA"/>
</dbReference>
<organism evidence="4 5">
    <name type="scientific">Acetobacter vaccinii</name>
    <dbReference type="NCBI Taxonomy" id="2592655"/>
    <lineage>
        <taxon>Bacteria</taxon>
        <taxon>Pseudomonadati</taxon>
        <taxon>Pseudomonadota</taxon>
        <taxon>Alphaproteobacteria</taxon>
        <taxon>Acetobacterales</taxon>
        <taxon>Acetobacteraceae</taxon>
        <taxon>Acetobacter</taxon>
    </lineage>
</organism>
<evidence type="ECO:0000256" key="1">
    <source>
        <dbReference type="ARBA" id="ARBA00022676"/>
    </source>
</evidence>
<protein>
    <submittedName>
        <fullName evidence="4">Autotransporter strand-loop-strand O-heptosyltransferase</fullName>
    </submittedName>
</protein>
<dbReference type="InterPro" id="IPR049327">
    <property type="entry name" value="TibC/BAHTCr-like_N"/>
</dbReference>
<dbReference type="Pfam" id="PF21129">
    <property type="entry name" value="TibC_1st"/>
    <property type="match status" value="1"/>
</dbReference>
<evidence type="ECO:0000259" key="3">
    <source>
        <dbReference type="Pfam" id="PF21129"/>
    </source>
</evidence>
<dbReference type="InterPro" id="IPR030929">
    <property type="entry name" value="Aah/TibC-like"/>
</dbReference>
<dbReference type="InterPro" id="IPR051199">
    <property type="entry name" value="LPS_LOS_Heptosyltrfase"/>
</dbReference>
<sequence length="432" mass="49585">MTLLNEAEFALEHSNPLSNNNSEDCSAERTGEYPYLTPSAVPTQIAVDGIRFDYNDGIRISVPRKNGTQWKITIKDEKTGTIVYSATIEHGMVCSVKKYFVPFSLSISEVLPNGNTKEIYSHQHDLSEEKTILIQLPVGTLGDVLAWFPYVAKFSEKYPCQIYCVLSENFIPLFEKTYPKIKFITKLRAEKEKLSETAYSIYNLGLFFQDENCDRQPTDFRFVGLHKTAAYILGVDPDEQRPKLVFDETKRPIKEPYVCIAVQSSAQCKYWNNPHGWSSVISFLKQCGYRVICIDRDKVHGAGLVWNHIPFGVEDETGNRPLAERAQWLRHAEFFIGTSSGLAWLAWAVQCKVVMISGFTHPTNEFHTPWRVINWHACNSCWNDPKHQFDHNNFLWCPRHEGTQQQFECSRLISSDQVIKTIKDLMKDLPPI</sequence>
<accession>A0A5C1YSW8</accession>
<dbReference type="PANTHER" id="PTHR30160:SF1">
    <property type="entry name" value="LIPOPOLYSACCHARIDE 1,2-N-ACETYLGLUCOSAMINETRANSFERASE-RELATED"/>
    <property type="match status" value="1"/>
</dbReference>
<dbReference type="InterPro" id="IPR002201">
    <property type="entry name" value="Glyco_trans_9"/>
</dbReference>
<evidence type="ECO:0000313" key="4">
    <source>
        <dbReference type="EMBL" id="QEO18708.1"/>
    </source>
</evidence>
<dbReference type="GO" id="GO:0005829">
    <property type="term" value="C:cytosol"/>
    <property type="evidence" value="ECO:0007669"/>
    <property type="project" value="TreeGrafter"/>
</dbReference>
<keyword evidence="5" id="KW-1185">Reference proteome</keyword>
<dbReference type="OrthoDB" id="5561008at2"/>
<evidence type="ECO:0000256" key="2">
    <source>
        <dbReference type="ARBA" id="ARBA00022679"/>
    </source>
</evidence>
<gene>
    <name evidence="4" type="ORF">FLP30_11420</name>
</gene>
<keyword evidence="1" id="KW-0328">Glycosyltransferase</keyword>
<dbReference type="NCBIfam" id="TIGR04414">
    <property type="entry name" value="hepto_Aah_TibC"/>
    <property type="match status" value="1"/>
</dbReference>